<protein>
    <submittedName>
        <fullName evidence="2">Oxidoreductase</fullName>
    </submittedName>
</protein>
<dbReference type="AlphaFoldDB" id="A0AAJ2U4Z3"/>
<organism evidence="2 3">
    <name type="scientific">Alkalihalophilus pseudofirmus</name>
    <name type="common">Bacillus pseudofirmus</name>
    <dbReference type="NCBI Taxonomy" id="79885"/>
    <lineage>
        <taxon>Bacteria</taxon>
        <taxon>Bacillati</taxon>
        <taxon>Bacillota</taxon>
        <taxon>Bacilli</taxon>
        <taxon>Bacillales</taxon>
        <taxon>Bacillaceae</taxon>
        <taxon>Alkalihalophilus</taxon>
    </lineage>
</organism>
<dbReference type="InterPro" id="IPR016040">
    <property type="entry name" value="NAD(P)-bd_dom"/>
</dbReference>
<dbReference type="InterPro" id="IPR036291">
    <property type="entry name" value="NAD(P)-bd_dom_sf"/>
</dbReference>
<proteinExistence type="predicted"/>
<dbReference type="PANTHER" id="PTHR14097:SF7">
    <property type="entry name" value="OXIDOREDUCTASE HTATIP2"/>
    <property type="match status" value="1"/>
</dbReference>
<dbReference type="SUPFAM" id="SSF51735">
    <property type="entry name" value="NAD(P)-binding Rossmann-fold domains"/>
    <property type="match status" value="1"/>
</dbReference>
<reference evidence="2" key="1">
    <citation type="submission" date="2023-10" db="EMBL/GenBank/DDBJ databases">
        <title>Screening of Alkalihalophilus pseudofirmusBZ-TG-HK211 and Its Alleviation of Salt Stress on Rapeseed Growth.</title>
        <authorList>
            <person name="Zhao B."/>
            <person name="Guo T."/>
        </authorList>
    </citation>
    <scope>NUCLEOTIDE SEQUENCE</scope>
    <source>
        <strain evidence="2">BZ-TG-HK211</strain>
    </source>
</reference>
<dbReference type="Proteomes" id="UP001285636">
    <property type="component" value="Unassembled WGS sequence"/>
</dbReference>
<dbReference type="EMBL" id="JAWJAY010000006">
    <property type="protein sequence ID" value="MDV2886997.1"/>
    <property type="molecule type" value="Genomic_DNA"/>
</dbReference>
<evidence type="ECO:0000313" key="2">
    <source>
        <dbReference type="EMBL" id="MDV2886997.1"/>
    </source>
</evidence>
<name>A0AAJ2U4Z3_ALKPS</name>
<feature type="domain" description="NAD(P)-binding" evidence="1">
    <location>
        <begin position="9"/>
        <end position="126"/>
    </location>
</feature>
<dbReference type="PANTHER" id="PTHR14097">
    <property type="entry name" value="OXIDOREDUCTASE HTATIP2"/>
    <property type="match status" value="1"/>
</dbReference>
<dbReference type="Pfam" id="PF13460">
    <property type="entry name" value="NAD_binding_10"/>
    <property type="match status" value="1"/>
</dbReference>
<evidence type="ECO:0000313" key="3">
    <source>
        <dbReference type="Proteomes" id="UP001285636"/>
    </source>
</evidence>
<gene>
    <name evidence="2" type="ORF">RYX45_17515</name>
</gene>
<comment type="caution">
    <text evidence="2">The sequence shown here is derived from an EMBL/GenBank/DDBJ whole genome shotgun (WGS) entry which is preliminary data.</text>
</comment>
<dbReference type="RefSeq" id="WP_323467511.1">
    <property type="nucleotide sequence ID" value="NZ_CP144224.1"/>
</dbReference>
<sequence length="221" mass="24794">MNRRALILGATGLVGKQVVNQLSQSKEYKEVHLLVRRSVDKSNPKQIVHTVNFDTLEDDDIPAVDDVFICIGTTIKKAKTKEAFKKVDYEYPIKVARIAREKGASRLLVISAIGADSESRVFYSRVKGEMEEAVKKVGYPHVDIFRPSLLLGNREEFRFGEKVGEHAVKVMKPLLLGPLRKYRGIEDVVVARAMVKQASENRSTGTVILQSNEIEKAGREE</sequence>
<evidence type="ECO:0000259" key="1">
    <source>
        <dbReference type="Pfam" id="PF13460"/>
    </source>
</evidence>
<dbReference type="CDD" id="cd05250">
    <property type="entry name" value="CC3_like_SDR_a"/>
    <property type="match status" value="1"/>
</dbReference>
<accession>A0AAJ2U4Z3</accession>
<dbReference type="Gene3D" id="3.40.50.720">
    <property type="entry name" value="NAD(P)-binding Rossmann-like Domain"/>
    <property type="match status" value="1"/>
</dbReference>